<dbReference type="InterPro" id="IPR011240">
    <property type="entry name" value="Pesterase_YunD"/>
</dbReference>
<accession>A0ABV9MVX6</accession>
<evidence type="ECO:0000313" key="5">
    <source>
        <dbReference type="EMBL" id="MFC4720102.1"/>
    </source>
</evidence>
<dbReference type="Proteomes" id="UP001595969">
    <property type="component" value="Unassembled WGS sequence"/>
</dbReference>
<name>A0ABV9MVX6_9ENTE</name>
<dbReference type="Pfam" id="PF00149">
    <property type="entry name" value="Metallophos"/>
    <property type="match status" value="1"/>
</dbReference>
<dbReference type="Gene3D" id="3.90.780.10">
    <property type="entry name" value="5'-Nucleotidase, C-terminal domain"/>
    <property type="match status" value="1"/>
</dbReference>
<evidence type="ECO:0000313" key="6">
    <source>
        <dbReference type="Proteomes" id="UP001595969"/>
    </source>
</evidence>
<reference evidence="6" key="1">
    <citation type="journal article" date="2019" name="Int. J. Syst. Evol. Microbiol.">
        <title>The Global Catalogue of Microorganisms (GCM) 10K type strain sequencing project: providing services to taxonomists for standard genome sequencing and annotation.</title>
        <authorList>
            <consortium name="The Broad Institute Genomics Platform"/>
            <consortium name="The Broad Institute Genome Sequencing Center for Infectious Disease"/>
            <person name="Wu L."/>
            <person name="Ma J."/>
        </authorList>
    </citation>
    <scope>NUCLEOTIDE SEQUENCE [LARGE SCALE GENOMIC DNA]</scope>
    <source>
        <strain evidence="6">CGMCC 1.19032</strain>
    </source>
</reference>
<dbReference type="PRINTS" id="PR01607">
    <property type="entry name" value="APYRASEFAMLY"/>
</dbReference>
<comment type="caution">
    <text evidence="5">The sequence shown here is derived from an EMBL/GenBank/DDBJ whole genome shotgun (WGS) entry which is preliminary data.</text>
</comment>
<dbReference type="PANTHER" id="PTHR11575:SF23">
    <property type="entry name" value="5-NUCLEOTIDASE FAMILY PROTEIN"/>
    <property type="match status" value="1"/>
</dbReference>
<dbReference type="InterPro" id="IPR004843">
    <property type="entry name" value="Calcineurin-like_PHP"/>
</dbReference>
<keyword evidence="6" id="KW-1185">Reference proteome</keyword>
<dbReference type="InterPro" id="IPR029052">
    <property type="entry name" value="Metallo-depent_PP-like"/>
</dbReference>
<dbReference type="Gene3D" id="3.60.21.10">
    <property type="match status" value="1"/>
</dbReference>
<dbReference type="SUPFAM" id="SSF56300">
    <property type="entry name" value="Metallo-dependent phosphatases"/>
    <property type="match status" value="1"/>
</dbReference>
<protein>
    <submittedName>
        <fullName evidence="5">Bifunctional metallophosphatase/5'-nucleotidase</fullName>
    </submittedName>
</protein>
<gene>
    <name evidence="5" type="ORF">ACFO5I_10225</name>
</gene>
<evidence type="ECO:0000259" key="4">
    <source>
        <dbReference type="Pfam" id="PF02872"/>
    </source>
</evidence>
<dbReference type="InterPro" id="IPR008334">
    <property type="entry name" value="5'-Nucleotdase_C"/>
</dbReference>
<dbReference type="CDD" id="cd00845">
    <property type="entry name" value="MPP_UshA_N_like"/>
    <property type="match status" value="1"/>
</dbReference>
<keyword evidence="1" id="KW-0732">Signal</keyword>
<dbReference type="EMBL" id="JBHSGS010000056">
    <property type="protein sequence ID" value="MFC4720102.1"/>
    <property type="molecule type" value="Genomic_DNA"/>
</dbReference>
<comment type="similarity">
    <text evidence="2">Belongs to the 5'-nucleotidase family.</text>
</comment>
<dbReference type="PANTHER" id="PTHR11575">
    <property type="entry name" value="5'-NUCLEOTIDASE-RELATED"/>
    <property type="match status" value="1"/>
</dbReference>
<evidence type="ECO:0000256" key="2">
    <source>
        <dbReference type="RuleBase" id="RU362119"/>
    </source>
</evidence>
<evidence type="ECO:0000259" key="3">
    <source>
        <dbReference type="Pfam" id="PF00149"/>
    </source>
</evidence>
<dbReference type="PIRSF" id="PIRSF036361">
    <property type="entry name" value="YunD"/>
    <property type="match status" value="1"/>
</dbReference>
<dbReference type="SUPFAM" id="SSF55816">
    <property type="entry name" value="5'-nucleotidase (syn. UDP-sugar hydrolase), C-terminal domain"/>
    <property type="match status" value="1"/>
</dbReference>
<keyword evidence="2" id="KW-0378">Hydrolase</keyword>
<dbReference type="InterPro" id="IPR006179">
    <property type="entry name" value="5_nucleotidase/apyrase"/>
</dbReference>
<feature type="domain" description="Calcineurin-like phosphoesterase" evidence="3">
    <location>
        <begin position="4"/>
        <end position="203"/>
    </location>
</feature>
<organism evidence="5 6">
    <name type="scientific">Enterococcus lemanii</name>
    <dbReference type="NCBI Taxonomy" id="1159752"/>
    <lineage>
        <taxon>Bacteria</taxon>
        <taxon>Bacillati</taxon>
        <taxon>Bacillota</taxon>
        <taxon>Bacilli</taxon>
        <taxon>Lactobacillales</taxon>
        <taxon>Enterococcaceae</taxon>
        <taxon>Enterococcus</taxon>
    </lineage>
</organism>
<keyword evidence="2" id="KW-0547">Nucleotide-binding</keyword>
<dbReference type="Pfam" id="PF02872">
    <property type="entry name" value="5_nucleotid_C"/>
    <property type="match status" value="1"/>
</dbReference>
<dbReference type="PROSITE" id="PS00785">
    <property type="entry name" value="5_NUCLEOTIDASE_1"/>
    <property type="match status" value="1"/>
</dbReference>
<dbReference type="InterPro" id="IPR036907">
    <property type="entry name" value="5'-Nucleotdase_C_sf"/>
</dbReference>
<dbReference type="InterPro" id="IPR006146">
    <property type="entry name" value="5'-Nucleotdase_CS"/>
</dbReference>
<evidence type="ECO:0000256" key="1">
    <source>
        <dbReference type="ARBA" id="ARBA00022729"/>
    </source>
</evidence>
<dbReference type="RefSeq" id="WP_204654896.1">
    <property type="nucleotide sequence ID" value="NZ_JAFBFD010000043.1"/>
</dbReference>
<feature type="domain" description="5'-Nucleotidase C-terminal" evidence="4">
    <location>
        <begin position="291"/>
        <end position="419"/>
    </location>
</feature>
<sequence length="461" mass="52926">MEKIRIIHTNDLHSHFENWPKIRRFIKERQKTSAEESVVTVDLGDFADRWHPLTEATDGQGNVAIMNQVHYDVATIGNNEGTGNAKAQLDHLYEAADFDVIVANLFDKEALRPPKWAQPYKILTSKQGTKIGLIALTAYFPLTYSPNGWDIRPWQEILPELVQRLRKNVDVLILLSHLGVEEDVLIAKELPAIDVIIGSHTHHLFEYGEEVNGVLLAAAGKFGLYAGEVELKLSNQKKVYHKVARTYPTQKMLAYPEDAAEVKGYWKKGEELLENQKVAYLSYSLTNEHWQARSLMDETLKALTFRGNTEAAVLSTGLFLDALEEGIVTQRHLHQILPHPMHLIRVTLSGEDLLRFVLEVEKNRAFLRRYPIVGMGFRGKIFGEVVYRGIQYDATNRQVLWKGQKIKDQQMYTITTVDHFMFVPFFPTIELAGKVEFLFPEFIRGVLGQYLEYKYQFPKRD</sequence>
<proteinExistence type="inferred from homology"/>